<gene>
    <name evidence="3" type="ORF">JRO89_XS02G0234100</name>
</gene>
<sequence length="217" mass="24116">MVGSQALVAYQNPAGILRVYTSPLTNYNTRLEEGVLSFEAAKISAEFTNNKEVIIYAKFVLPMNVTAVNHVWEDGPVNEDYSLGRHAMNADNLRSMGVLGTRRTLHIGGWFYAHIICQSLGYTVGTVGAAIGFYLGAKSHGIQYDAHKYIGIILVILGFLQVLAVNNLRKHKGFFILKAKKIWMLTYIAFFIFIFIIFILSSNPIFRCKKVTSGASA</sequence>
<dbReference type="CDD" id="cd08760">
    <property type="entry name" value="Cyt_b561_FRRS1_like"/>
    <property type="match status" value="1"/>
</dbReference>
<evidence type="ECO:0000259" key="2">
    <source>
        <dbReference type="Pfam" id="PF04526"/>
    </source>
</evidence>
<comment type="caution">
    <text evidence="3">The sequence shown here is derived from an EMBL/GenBank/DDBJ whole genome shotgun (WGS) entry which is preliminary data.</text>
</comment>
<evidence type="ECO:0000256" key="1">
    <source>
        <dbReference type="SAM" id="Phobius"/>
    </source>
</evidence>
<feature type="transmembrane region" description="Helical" evidence="1">
    <location>
        <begin position="149"/>
        <end position="169"/>
    </location>
</feature>
<name>A0ABQ8IGR8_9ROSI</name>
<reference evidence="3 4" key="1">
    <citation type="submission" date="2021-02" db="EMBL/GenBank/DDBJ databases">
        <title>Plant Genome Project.</title>
        <authorList>
            <person name="Zhang R.-G."/>
        </authorList>
    </citation>
    <scope>NUCLEOTIDE SEQUENCE [LARGE SCALE GENOMIC DNA]</scope>
    <source>
        <tissue evidence="3">Leaves</tissue>
    </source>
</reference>
<dbReference type="Pfam" id="PF04526">
    <property type="entry name" value="DUF568"/>
    <property type="match status" value="1"/>
</dbReference>
<dbReference type="InterPro" id="IPR045265">
    <property type="entry name" value="AIR12_DOMON"/>
</dbReference>
<keyword evidence="1" id="KW-0812">Transmembrane</keyword>
<dbReference type="PANTHER" id="PTHR23130">
    <property type="entry name" value="CYTOCHROME B561 AND DOMON DOMAIN-CONTAINING PROTEIN"/>
    <property type="match status" value="1"/>
</dbReference>
<feature type="domain" description="AIR12 DOMON" evidence="2">
    <location>
        <begin position="1"/>
        <end position="99"/>
    </location>
</feature>
<keyword evidence="1" id="KW-1133">Transmembrane helix</keyword>
<evidence type="ECO:0000313" key="4">
    <source>
        <dbReference type="Proteomes" id="UP000827721"/>
    </source>
</evidence>
<organism evidence="3 4">
    <name type="scientific">Xanthoceras sorbifolium</name>
    <dbReference type="NCBI Taxonomy" id="99658"/>
    <lineage>
        <taxon>Eukaryota</taxon>
        <taxon>Viridiplantae</taxon>
        <taxon>Streptophyta</taxon>
        <taxon>Embryophyta</taxon>
        <taxon>Tracheophyta</taxon>
        <taxon>Spermatophyta</taxon>
        <taxon>Magnoliopsida</taxon>
        <taxon>eudicotyledons</taxon>
        <taxon>Gunneridae</taxon>
        <taxon>Pentapetalae</taxon>
        <taxon>rosids</taxon>
        <taxon>malvids</taxon>
        <taxon>Sapindales</taxon>
        <taxon>Sapindaceae</taxon>
        <taxon>Xanthoceroideae</taxon>
        <taxon>Xanthoceras</taxon>
    </lineage>
</organism>
<evidence type="ECO:0000313" key="3">
    <source>
        <dbReference type="EMBL" id="KAH7575866.1"/>
    </source>
</evidence>
<protein>
    <recommendedName>
        <fullName evidence="2">AIR12 DOMON domain-containing protein</fullName>
    </recommendedName>
</protein>
<keyword evidence="1" id="KW-0472">Membrane</keyword>
<feature type="transmembrane region" description="Helical" evidence="1">
    <location>
        <begin position="111"/>
        <end position="137"/>
    </location>
</feature>
<dbReference type="EMBL" id="JAFEMO010000002">
    <property type="protein sequence ID" value="KAH7575866.1"/>
    <property type="molecule type" value="Genomic_DNA"/>
</dbReference>
<dbReference type="Proteomes" id="UP000827721">
    <property type="component" value="Unassembled WGS sequence"/>
</dbReference>
<dbReference type="PANTHER" id="PTHR23130:SF167">
    <property type="entry name" value="CYTOCHROME B561 AND DOMON DOMAIN-CONTAINING PROTEIN"/>
    <property type="match status" value="1"/>
</dbReference>
<accession>A0ABQ8IGR8</accession>
<proteinExistence type="predicted"/>
<keyword evidence="4" id="KW-1185">Reference proteome</keyword>
<feature type="transmembrane region" description="Helical" evidence="1">
    <location>
        <begin position="181"/>
        <end position="200"/>
    </location>
</feature>